<dbReference type="KEGG" id="ldn:H9L06_00820"/>
<dbReference type="EMBL" id="CP060716">
    <property type="protein sequence ID" value="QNN62964.1"/>
    <property type="molecule type" value="Genomic_DNA"/>
</dbReference>
<gene>
    <name evidence="1" type="ORF">H9L06_00820</name>
</gene>
<protein>
    <recommendedName>
        <fullName evidence="3">EthD family reductase</fullName>
    </recommendedName>
</protein>
<reference evidence="1 2" key="1">
    <citation type="submission" date="2020-08" db="EMBL/GenBank/DDBJ databases">
        <title>Genome sequence of Leucobacter denitrificans KACC 14055T.</title>
        <authorList>
            <person name="Hyun D.-W."/>
            <person name="Bae J.-W."/>
        </authorList>
    </citation>
    <scope>NUCLEOTIDE SEQUENCE [LARGE SCALE GENOMIC DNA]</scope>
    <source>
        <strain evidence="1 2">KACC 14055</strain>
    </source>
</reference>
<sequence>MSQSVFIAHASPSSAAEEQAFNEWYTSTHIPEVRAAIPEITAVSRHRAWNPDPDAFVRYVAIYTVEGLSAAEVAAKLGAAAPSFSSGPMADSGEHAATLIFADSTQTE</sequence>
<dbReference type="AlphaFoldDB" id="A0A7G9S539"/>
<dbReference type="RefSeq" id="WP_187555432.1">
    <property type="nucleotide sequence ID" value="NZ_CP060716.1"/>
</dbReference>
<organism evidence="1 2">
    <name type="scientific">Leucobacter denitrificans</name>
    <dbReference type="NCBI Taxonomy" id="683042"/>
    <lineage>
        <taxon>Bacteria</taxon>
        <taxon>Bacillati</taxon>
        <taxon>Actinomycetota</taxon>
        <taxon>Actinomycetes</taxon>
        <taxon>Micrococcales</taxon>
        <taxon>Microbacteriaceae</taxon>
        <taxon>Leucobacter</taxon>
    </lineage>
</organism>
<dbReference type="Proteomes" id="UP000515934">
    <property type="component" value="Chromosome"/>
</dbReference>
<keyword evidence="2" id="KW-1185">Reference proteome</keyword>
<evidence type="ECO:0000313" key="2">
    <source>
        <dbReference type="Proteomes" id="UP000515934"/>
    </source>
</evidence>
<accession>A0A7G9S539</accession>
<evidence type="ECO:0000313" key="1">
    <source>
        <dbReference type="EMBL" id="QNN62964.1"/>
    </source>
</evidence>
<proteinExistence type="predicted"/>
<name>A0A7G9S539_9MICO</name>
<evidence type="ECO:0008006" key="3">
    <source>
        <dbReference type="Google" id="ProtNLM"/>
    </source>
</evidence>